<accession>A0A7S0D2U5</accession>
<evidence type="ECO:0000313" key="2">
    <source>
        <dbReference type="EMBL" id="CAD8441443.1"/>
    </source>
</evidence>
<dbReference type="AlphaFoldDB" id="A0A7S0D2U5"/>
<reference evidence="2" key="1">
    <citation type="submission" date="2021-01" db="EMBL/GenBank/DDBJ databases">
        <authorList>
            <person name="Corre E."/>
            <person name="Pelletier E."/>
            <person name="Niang G."/>
            <person name="Scheremetjew M."/>
            <person name="Finn R."/>
            <person name="Kale V."/>
            <person name="Holt S."/>
            <person name="Cochrane G."/>
            <person name="Meng A."/>
            <person name="Brown T."/>
            <person name="Cohen L."/>
        </authorList>
    </citation>
    <scope>NUCLEOTIDE SEQUENCE</scope>
    <source>
        <strain evidence="2">CCMP2058</strain>
    </source>
</reference>
<sequence length="186" mass="19657">MKGVKTNTEAVEGSLSDPEVEVRVSLPAPDDVIPGIGAHEDPIEDLFEGLPEGFPEGLREDRPEDLPGDLPEGLPEDLPEDVRSKLSREMTTMMDGMGGVGVISVILTRVGGALKGVGSTGMPATNSGKCVGTSKWGDVSEGTAGTVTTILKISGTGVLQEVLVDLRISEEMRDHRRFAMSRARTS</sequence>
<name>A0A7S0D2U5_9EUKA</name>
<organism evidence="2">
    <name type="scientific">Amorphochlora amoebiformis</name>
    <dbReference type="NCBI Taxonomy" id="1561963"/>
    <lineage>
        <taxon>Eukaryota</taxon>
        <taxon>Sar</taxon>
        <taxon>Rhizaria</taxon>
        <taxon>Cercozoa</taxon>
        <taxon>Chlorarachniophyceae</taxon>
        <taxon>Amorphochlora</taxon>
    </lineage>
</organism>
<protein>
    <submittedName>
        <fullName evidence="2">Uncharacterized protein</fullName>
    </submittedName>
</protein>
<proteinExistence type="predicted"/>
<feature type="region of interest" description="Disordered" evidence="1">
    <location>
        <begin position="1"/>
        <end position="79"/>
    </location>
</feature>
<evidence type="ECO:0000256" key="1">
    <source>
        <dbReference type="SAM" id="MobiDB-lite"/>
    </source>
</evidence>
<gene>
    <name evidence="2" type="ORF">LAMO00422_LOCUS6286</name>
</gene>
<dbReference type="EMBL" id="HBEM01009011">
    <property type="protein sequence ID" value="CAD8441443.1"/>
    <property type="molecule type" value="Transcribed_RNA"/>
</dbReference>